<evidence type="ECO:0000313" key="2">
    <source>
        <dbReference type="Proteomes" id="UP000310017"/>
    </source>
</evidence>
<dbReference type="InterPro" id="IPR014721">
    <property type="entry name" value="Ribsml_uS5_D2-typ_fold_subgr"/>
</dbReference>
<proteinExistence type="predicted"/>
<keyword evidence="1" id="KW-0418">Kinase</keyword>
<name>A0A5B7SJW1_9FLAO</name>
<dbReference type="InterPro" id="IPR020568">
    <property type="entry name" value="Ribosomal_Su5_D2-typ_SF"/>
</dbReference>
<dbReference type="Proteomes" id="UP000310017">
    <property type="component" value="Chromosome"/>
</dbReference>
<dbReference type="EMBL" id="CP040710">
    <property type="protein sequence ID" value="QCW98716.1"/>
    <property type="molecule type" value="Genomic_DNA"/>
</dbReference>
<dbReference type="RefSeq" id="WP_138851071.1">
    <property type="nucleotide sequence ID" value="NZ_CP040710.1"/>
</dbReference>
<organism evidence="1 2">
    <name type="scientific">Aggregatimonas sangjinii</name>
    <dbReference type="NCBI Taxonomy" id="2583587"/>
    <lineage>
        <taxon>Bacteria</taxon>
        <taxon>Pseudomonadati</taxon>
        <taxon>Bacteroidota</taxon>
        <taxon>Flavobacteriia</taxon>
        <taxon>Flavobacteriales</taxon>
        <taxon>Flavobacteriaceae</taxon>
        <taxon>Aggregatimonas</taxon>
    </lineage>
</organism>
<evidence type="ECO:0000313" key="1">
    <source>
        <dbReference type="EMBL" id="QCW98716.1"/>
    </source>
</evidence>
<accession>A0A5B7SJW1</accession>
<sequence>MKSKELYSNGKLLLTAEYAILDGAYGLALPTTYGQSLTVTEQSKSRVNWRSFDHAGSVWFEADFDLNTFRSTGSSSTQKADATAGTLGKILFEAQKLNPSFLNDGKGYRVETHLDFPQDWGLGSSSTLINNIAQWAQIDAYSLLWNSFSGSGYDIACAKHDAPILYRLKNDRPEVKEVVFDPPFKNELYFIHLNQKQNSREGIARYRSRNFVKTELVKTVSDLTIALLSCTEMAEFENLMTRHELLIGKTLDLPMVKERLFPDFPGAIKSLGAWGGDFVLAAGNSDTPNYFKKKGYDDVVPYSKMIL</sequence>
<dbReference type="NCBIfam" id="NF040656">
    <property type="entry name" value="GHMP_GYDIA"/>
    <property type="match status" value="1"/>
</dbReference>
<reference evidence="1 2" key="1">
    <citation type="submission" date="2019-05" db="EMBL/GenBank/DDBJ databases">
        <title>Genome sequencing of F202Z8.</title>
        <authorList>
            <person name="Kwon Y.M."/>
        </authorList>
    </citation>
    <scope>NUCLEOTIDE SEQUENCE [LARGE SCALE GENOMIC DNA]</scope>
    <source>
        <strain evidence="1 2">F202Z8</strain>
    </source>
</reference>
<dbReference type="OrthoDB" id="5288719at2"/>
<dbReference type="SUPFAM" id="SSF54211">
    <property type="entry name" value="Ribosomal protein S5 domain 2-like"/>
    <property type="match status" value="1"/>
</dbReference>
<gene>
    <name evidence="1" type="ORF">FGM00_00730</name>
</gene>
<dbReference type="GO" id="GO:0016301">
    <property type="term" value="F:kinase activity"/>
    <property type="evidence" value="ECO:0007669"/>
    <property type="project" value="UniProtKB-KW"/>
</dbReference>
<dbReference type="AlphaFoldDB" id="A0A5B7SJW1"/>
<dbReference type="Gene3D" id="3.30.230.10">
    <property type="match status" value="1"/>
</dbReference>
<dbReference type="InterPro" id="IPR047765">
    <property type="entry name" value="GHMP_GYDIA-like"/>
</dbReference>
<protein>
    <submittedName>
        <fullName evidence="1">GHMP kinase</fullName>
    </submittedName>
</protein>
<keyword evidence="2" id="KW-1185">Reference proteome</keyword>
<dbReference type="KEGG" id="asag:FGM00_00730"/>
<keyword evidence="1" id="KW-0808">Transferase</keyword>